<dbReference type="GeneID" id="114853362"/>
<evidence type="ECO:0000256" key="4">
    <source>
        <dbReference type="ARBA" id="ARBA00022859"/>
    </source>
</evidence>
<dbReference type="InterPro" id="IPR051249">
    <property type="entry name" value="NLRP_Inflammasome"/>
</dbReference>
<keyword evidence="2" id="KW-0963">Cytoplasm</keyword>
<dbReference type="PANTHER" id="PTHR46985">
    <property type="entry name" value="NACHT, LRR AND PYD DOMAINS-CONTAINING PROTEIN 1"/>
    <property type="match status" value="1"/>
</dbReference>
<comment type="subcellular location">
    <subcellularLocation>
        <location evidence="1">Cytoplasm</location>
        <location evidence="1">Cytosol</location>
    </subcellularLocation>
</comment>
<dbReference type="RefSeq" id="XP_040926260.1">
    <property type="nucleotide sequence ID" value="XM_041070326.2"/>
</dbReference>
<dbReference type="GO" id="GO:0042981">
    <property type="term" value="P:regulation of apoptotic process"/>
    <property type="evidence" value="ECO:0007669"/>
    <property type="project" value="InterPro"/>
</dbReference>
<dbReference type="Gene3D" id="1.10.533.10">
    <property type="entry name" value="Death Domain, Fas"/>
    <property type="match status" value="1"/>
</dbReference>
<dbReference type="InterPro" id="IPR025307">
    <property type="entry name" value="FIIND_dom"/>
</dbReference>
<accession>A0A6P7M793</accession>
<organism evidence="9 10">
    <name type="scientific">Betta splendens</name>
    <name type="common">Siamese fighting fish</name>
    <dbReference type="NCBI Taxonomy" id="158456"/>
    <lineage>
        <taxon>Eukaryota</taxon>
        <taxon>Metazoa</taxon>
        <taxon>Chordata</taxon>
        <taxon>Craniata</taxon>
        <taxon>Vertebrata</taxon>
        <taxon>Euteleostomi</taxon>
        <taxon>Actinopterygii</taxon>
        <taxon>Neopterygii</taxon>
        <taxon>Teleostei</taxon>
        <taxon>Neoteleostei</taxon>
        <taxon>Acanthomorphata</taxon>
        <taxon>Anabantaria</taxon>
        <taxon>Anabantiformes</taxon>
        <taxon>Anabantoidei</taxon>
        <taxon>Osphronemidae</taxon>
        <taxon>Betta</taxon>
    </lineage>
</organism>
<evidence type="ECO:0000259" key="8">
    <source>
        <dbReference type="PROSITE" id="PS51830"/>
    </source>
</evidence>
<dbReference type="GO" id="GO:0045087">
    <property type="term" value="P:innate immune response"/>
    <property type="evidence" value="ECO:0007669"/>
    <property type="project" value="UniProtKB-KW"/>
</dbReference>
<dbReference type="GO" id="GO:0005829">
    <property type="term" value="C:cytosol"/>
    <property type="evidence" value="ECO:0007669"/>
    <property type="project" value="UniProtKB-SubCell"/>
</dbReference>
<dbReference type="RefSeq" id="XP_029002495.2">
    <property type="nucleotide sequence ID" value="XM_029146662.3"/>
</dbReference>
<evidence type="ECO:0000256" key="2">
    <source>
        <dbReference type="ARBA" id="ARBA00022490"/>
    </source>
</evidence>
<dbReference type="PROSITE" id="PS50209">
    <property type="entry name" value="CARD"/>
    <property type="match status" value="1"/>
</dbReference>
<proteinExistence type="predicted"/>
<dbReference type="AlphaFoldDB" id="A0A6P7M793"/>
<keyword evidence="9" id="KW-1185">Reference proteome</keyword>
<evidence type="ECO:0000256" key="6">
    <source>
        <dbReference type="SAM" id="MobiDB-lite"/>
    </source>
</evidence>
<dbReference type="Pfam" id="PF00619">
    <property type="entry name" value="CARD"/>
    <property type="match status" value="1"/>
</dbReference>
<evidence type="ECO:0000256" key="3">
    <source>
        <dbReference type="ARBA" id="ARBA00022588"/>
    </source>
</evidence>
<keyword evidence="3" id="KW-0399">Innate immunity</keyword>
<feature type="domain" description="CARD" evidence="7">
    <location>
        <begin position="447"/>
        <end position="540"/>
    </location>
</feature>
<evidence type="ECO:0000256" key="5">
    <source>
        <dbReference type="ARBA" id="ARBA00023198"/>
    </source>
</evidence>
<sequence length="542" mass="61051">MKRRFKEKHKSTSREDEGGNTGDEAAKEASDLTTPQTSSPEEHRSDTGEHRSEERKSQESLAATGSTEDATETVKKQLRELKSSFRAKRPAPVKKKMCSRKIQLYPFSSSIFLSSEFENPEPLNLSCPSHLITSLPETGPSLPAQSLTPCAENLTETLAASQSSADMGSSSSLEQFTPDIRADGDDETFRLQVSCPGVYQCSVTGLVFDMEAGGDVLYRTVPWDRSLLVQHHKKPAGPLFDITCQQQSVRRLHLPHCEIRSTGGCDFLSVAHVSDGGVEFIGPHRITETHVVINVSGFSAYGNVKDEDSPPVPVQARVLLFYRPPTDPHPESFLSVLLLPANVVLREVQRSRRRSVGAEIYLPVSPHCKLQPNRFYRLFTRPQDDSVKVQPRTAEFDDQLCGNYFTSFEVILSKTLRKLTLSLKHRRNFKTLWRRCVYLKSDEQPALNLRPNKKLLKVRSRFVDAVSEPALKGLLDKLLEKRLLTDSEQEEINQQQTTRADKARFLIDTMRRKGDTASSEMIHCFHEVDPFLCQHLGLQQDC</sequence>
<feature type="region of interest" description="Disordered" evidence="6">
    <location>
        <begin position="1"/>
        <end position="74"/>
    </location>
</feature>
<dbReference type="InterPro" id="IPR011029">
    <property type="entry name" value="DEATH-like_dom_sf"/>
</dbReference>
<keyword evidence="5" id="KW-0395">Inflammatory response</keyword>
<name>A0A6P7M793_BETSP</name>
<dbReference type="Proteomes" id="UP000515150">
    <property type="component" value="Chromosome 4"/>
</dbReference>
<evidence type="ECO:0000313" key="10">
    <source>
        <dbReference type="RefSeq" id="XP_029002495.2"/>
    </source>
</evidence>
<dbReference type="Pfam" id="PF23679">
    <property type="entry name" value="UPA-FIIND"/>
    <property type="match status" value="1"/>
</dbReference>
<dbReference type="PROSITE" id="PS51830">
    <property type="entry name" value="FIIND"/>
    <property type="match status" value="1"/>
</dbReference>
<evidence type="ECO:0000256" key="1">
    <source>
        <dbReference type="ARBA" id="ARBA00004514"/>
    </source>
</evidence>
<dbReference type="GO" id="GO:0006954">
    <property type="term" value="P:inflammatory response"/>
    <property type="evidence" value="ECO:0007669"/>
    <property type="project" value="UniProtKB-KW"/>
</dbReference>
<gene>
    <name evidence="10 11" type="primary">LOC114853362</name>
</gene>
<dbReference type="PANTHER" id="PTHR46985:SF2">
    <property type="entry name" value="APOPTOSIS-ASSOCIATED SPECK-LIKE PROTEIN CONTAINING A CARD"/>
    <property type="match status" value="1"/>
</dbReference>
<dbReference type="SUPFAM" id="SSF47986">
    <property type="entry name" value="DEATH domain"/>
    <property type="match status" value="1"/>
</dbReference>
<dbReference type="OrthoDB" id="8891580at2759"/>
<protein>
    <submittedName>
        <fullName evidence="10 11">Caspase recruitment domain-containing protein 8-like</fullName>
    </submittedName>
</protein>
<dbReference type="KEGG" id="bspl:114853362"/>
<reference evidence="10 11" key="1">
    <citation type="submission" date="2025-04" db="UniProtKB">
        <authorList>
            <consortium name="RefSeq"/>
        </authorList>
    </citation>
    <scope>IDENTIFICATION</scope>
</reference>
<evidence type="ECO:0000313" key="9">
    <source>
        <dbReference type="Proteomes" id="UP000515150"/>
    </source>
</evidence>
<feature type="compositionally biased region" description="Polar residues" evidence="6">
    <location>
        <begin position="59"/>
        <end position="68"/>
    </location>
</feature>
<dbReference type="SMART" id="SM00114">
    <property type="entry name" value="CARD"/>
    <property type="match status" value="1"/>
</dbReference>
<feature type="domain" description="FIIND" evidence="8">
    <location>
        <begin position="170"/>
        <end position="451"/>
    </location>
</feature>
<dbReference type="InterPro" id="IPR001315">
    <property type="entry name" value="CARD"/>
</dbReference>
<feature type="compositionally biased region" description="Basic and acidic residues" evidence="6">
    <location>
        <begin position="40"/>
        <end position="58"/>
    </location>
</feature>
<evidence type="ECO:0000259" key="7">
    <source>
        <dbReference type="PROSITE" id="PS50209"/>
    </source>
</evidence>
<dbReference type="Pfam" id="PF13553">
    <property type="entry name" value="FIIND"/>
    <property type="match status" value="1"/>
</dbReference>
<evidence type="ECO:0000313" key="11">
    <source>
        <dbReference type="RefSeq" id="XP_040926260.1"/>
    </source>
</evidence>
<keyword evidence="4" id="KW-0391">Immunity</keyword>